<evidence type="ECO:0000256" key="1">
    <source>
        <dbReference type="ARBA" id="ARBA00023125"/>
    </source>
</evidence>
<dbReference type="GO" id="GO:0003700">
    <property type="term" value="F:DNA-binding transcription factor activity"/>
    <property type="evidence" value="ECO:0007669"/>
    <property type="project" value="TreeGrafter"/>
</dbReference>
<evidence type="ECO:0000313" key="5">
    <source>
        <dbReference type="Proteomes" id="UP000682202"/>
    </source>
</evidence>
<dbReference type="Proteomes" id="UP000682202">
    <property type="component" value="Chromosome"/>
</dbReference>
<dbReference type="PROSITE" id="PS50977">
    <property type="entry name" value="HTH_TETR_2"/>
    <property type="match status" value="1"/>
</dbReference>
<keyword evidence="5" id="KW-1185">Reference proteome</keyword>
<dbReference type="Pfam" id="PF00440">
    <property type="entry name" value="TetR_N"/>
    <property type="match status" value="1"/>
</dbReference>
<dbReference type="AlphaFoldDB" id="A0A975JZ91"/>
<evidence type="ECO:0000313" key="4">
    <source>
        <dbReference type="EMBL" id="QUR67804.1"/>
    </source>
</evidence>
<dbReference type="PROSITE" id="PS01081">
    <property type="entry name" value="HTH_TETR_1"/>
    <property type="match status" value="1"/>
</dbReference>
<dbReference type="PANTHER" id="PTHR30055">
    <property type="entry name" value="HTH-TYPE TRANSCRIPTIONAL REGULATOR RUTR"/>
    <property type="match status" value="1"/>
</dbReference>
<dbReference type="PRINTS" id="PR00455">
    <property type="entry name" value="HTHTETR"/>
</dbReference>
<feature type="domain" description="HTH tetR-type" evidence="3">
    <location>
        <begin position="28"/>
        <end position="88"/>
    </location>
</feature>
<dbReference type="InterPro" id="IPR001647">
    <property type="entry name" value="HTH_TetR"/>
</dbReference>
<dbReference type="EMBL" id="CP046600">
    <property type="protein sequence ID" value="QUR67804.1"/>
    <property type="molecule type" value="Genomic_DNA"/>
</dbReference>
<dbReference type="GO" id="GO:0000976">
    <property type="term" value="F:transcription cis-regulatory region binding"/>
    <property type="evidence" value="ECO:0007669"/>
    <property type="project" value="TreeGrafter"/>
</dbReference>
<sequence>MTKRERAAESRLPRKAEDWLTGRRARYTDEVANIVEAAYKVIEATGSTDPSLRAILAEAGVSTPVFYRHFDSKDELLVLLLDDGRRQLAGYLKTRLDKVDDPEGKIRAWVDGMMAQVTAPAAAQRTRPFFVDQGLLDRNYAAQQQESIQRLVDLLHEPVAALSLRPSDSTLKERHAAAIYCLVTGAMRHHLTYQTTPSKAECRHLADFCLAGIRNVGSS</sequence>
<dbReference type="InterPro" id="IPR036271">
    <property type="entry name" value="Tet_transcr_reg_TetR-rel_C_sf"/>
</dbReference>
<dbReference type="RefSeq" id="WP_211695378.1">
    <property type="nucleotide sequence ID" value="NZ_CP046600.1"/>
</dbReference>
<dbReference type="SUPFAM" id="SSF48498">
    <property type="entry name" value="Tetracyclin repressor-like, C-terminal domain"/>
    <property type="match status" value="1"/>
</dbReference>
<evidence type="ECO:0000259" key="3">
    <source>
        <dbReference type="PROSITE" id="PS50977"/>
    </source>
</evidence>
<dbReference type="InterPro" id="IPR023772">
    <property type="entry name" value="DNA-bd_HTH_TetR-type_CS"/>
</dbReference>
<dbReference type="InterPro" id="IPR009057">
    <property type="entry name" value="Homeodomain-like_sf"/>
</dbReference>
<dbReference type="Gene3D" id="1.10.357.10">
    <property type="entry name" value="Tetracycline Repressor, domain 2"/>
    <property type="match status" value="1"/>
</dbReference>
<feature type="DNA-binding region" description="H-T-H motif" evidence="2">
    <location>
        <begin position="51"/>
        <end position="70"/>
    </location>
</feature>
<accession>A0A975JZ91</accession>
<dbReference type="KEGG" id="mspg:F6B93_12455"/>
<evidence type="ECO:0000256" key="2">
    <source>
        <dbReference type="PROSITE-ProRule" id="PRU00335"/>
    </source>
</evidence>
<dbReference type="InterPro" id="IPR050109">
    <property type="entry name" value="HTH-type_TetR-like_transc_reg"/>
</dbReference>
<dbReference type="PANTHER" id="PTHR30055:SF146">
    <property type="entry name" value="HTH-TYPE TRANSCRIPTIONAL DUAL REGULATOR CECR"/>
    <property type="match status" value="1"/>
</dbReference>
<organism evidence="4 5">
    <name type="scientific">Mycobacterium spongiae</name>
    <dbReference type="NCBI Taxonomy" id="886343"/>
    <lineage>
        <taxon>Bacteria</taxon>
        <taxon>Bacillati</taxon>
        <taxon>Actinomycetota</taxon>
        <taxon>Actinomycetes</taxon>
        <taxon>Mycobacteriales</taxon>
        <taxon>Mycobacteriaceae</taxon>
        <taxon>Mycobacterium</taxon>
    </lineage>
</organism>
<dbReference type="SUPFAM" id="SSF46689">
    <property type="entry name" value="Homeodomain-like"/>
    <property type="match status" value="1"/>
</dbReference>
<gene>
    <name evidence="4" type="ORF">F6B93_12455</name>
</gene>
<protein>
    <submittedName>
        <fullName evidence="4">TetR family transcriptional regulator</fullName>
    </submittedName>
</protein>
<name>A0A975JZ91_9MYCO</name>
<proteinExistence type="predicted"/>
<keyword evidence="1 2" id="KW-0238">DNA-binding</keyword>
<reference evidence="4" key="1">
    <citation type="submission" date="2019-12" db="EMBL/GenBank/DDBJ databases">
        <title>Mycobacterium spongiae sp. nov.</title>
        <authorList>
            <person name="Stinear T."/>
        </authorList>
    </citation>
    <scope>NUCLEOTIDE SEQUENCE</scope>
    <source>
        <strain evidence="4">FSD4b-SM</strain>
    </source>
</reference>